<dbReference type="PROSITE" id="PS50011">
    <property type="entry name" value="PROTEIN_KINASE_DOM"/>
    <property type="match status" value="1"/>
</dbReference>
<dbReference type="Gene3D" id="1.10.510.10">
    <property type="entry name" value="Transferase(Phosphotransferase) domain 1"/>
    <property type="match status" value="1"/>
</dbReference>
<dbReference type="RefSeq" id="WP_145186140.1">
    <property type="nucleotide sequence ID" value="NZ_CP036266.1"/>
</dbReference>
<dbReference type="SUPFAM" id="SSF56112">
    <property type="entry name" value="Protein kinase-like (PK-like)"/>
    <property type="match status" value="1"/>
</dbReference>
<gene>
    <name evidence="4" type="ORF">HG66A1_33930</name>
</gene>
<dbReference type="AlphaFoldDB" id="A0A517PQE7"/>
<keyword evidence="1" id="KW-0175">Coiled coil</keyword>
<evidence type="ECO:0000259" key="3">
    <source>
        <dbReference type="PROSITE" id="PS50011"/>
    </source>
</evidence>
<evidence type="ECO:0000256" key="1">
    <source>
        <dbReference type="SAM" id="Coils"/>
    </source>
</evidence>
<dbReference type="Proteomes" id="UP000320421">
    <property type="component" value="Chromosome"/>
</dbReference>
<accession>A0A517PQE7</accession>
<dbReference type="InterPro" id="IPR011009">
    <property type="entry name" value="Kinase-like_dom_sf"/>
</dbReference>
<keyword evidence="4" id="KW-0418">Kinase</keyword>
<evidence type="ECO:0000313" key="4">
    <source>
        <dbReference type="EMBL" id="QDT21590.1"/>
    </source>
</evidence>
<keyword evidence="2" id="KW-1133">Transmembrane helix</keyword>
<feature type="transmembrane region" description="Helical" evidence="2">
    <location>
        <begin position="393"/>
        <end position="411"/>
    </location>
</feature>
<keyword evidence="2" id="KW-0812">Transmembrane</keyword>
<keyword evidence="4" id="KW-0808">Transferase</keyword>
<dbReference type="OrthoDB" id="9805504at2"/>
<feature type="coiled-coil region" evidence="1">
    <location>
        <begin position="471"/>
        <end position="505"/>
    </location>
</feature>
<protein>
    <submittedName>
        <fullName evidence="4">Protein kinase domain protein</fullName>
    </submittedName>
</protein>
<organism evidence="4 5">
    <name type="scientific">Gimesia chilikensis</name>
    <dbReference type="NCBI Taxonomy" id="2605989"/>
    <lineage>
        <taxon>Bacteria</taxon>
        <taxon>Pseudomonadati</taxon>
        <taxon>Planctomycetota</taxon>
        <taxon>Planctomycetia</taxon>
        <taxon>Planctomycetales</taxon>
        <taxon>Planctomycetaceae</taxon>
        <taxon>Gimesia</taxon>
    </lineage>
</organism>
<name>A0A517PQE7_9PLAN</name>
<dbReference type="Pfam" id="PF00069">
    <property type="entry name" value="Pkinase"/>
    <property type="match status" value="1"/>
</dbReference>
<dbReference type="GO" id="GO:0004672">
    <property type="term" value="F:protein kinase activity"/>
    <property type="evidence" value="ECO:0007669"/>
    <property type="project" value="InterPro"/>
</dbReference>
<reference evidence="4 5" key="1">
    <citation type="submission" date="2019-02" db="EMBL/GenBank/DDBJ databases">
        <title>Deep-cultivation of Planctomycetes and their phenomic and genomic characterization uncovers novel biology.</title>
        <authorList>
            <person name="Wiegand S."/>
            <person name="Jogler M."/>
            <person name="Boedeker C."/>
            <person name="Pinto D."/>
            <person name="Vollmers J."/>
            <person name="Rivas-Marin E."/>
            <person name="Kohn T."/>
            <person name="Peeters S.H."/>
            <person name="Heuer A."/>
            <person name="Rast P."/>
            <person name="Oberbeckmann S."/>
            <person name="Bunk B."/>
            <person name="Jeske O."/>
            <person name="Meyerdierks A."/>
            <person name="Storesund J.E."/>
            <person name="Kallscheuer N."/>
            <person name="Luecker S."/>
            <person name="Lage O.M."/>
            <person name="Pohl T."/>
            <person name="Merkel B.J."/>
            <person name="Hornburger P."/>
            <person name="Mueller R.-W."/>
            <person name="Bruemmer F."/>
            <person name="Labrenz M."/>
            <person name="Spormann A.M."/>
            <person name="Op den Camp H."/>
            <person name="Overmann J."/>
            <person name="Amann R."/>
            <person name="Jetten M.S.M."/>
            <person name="Mascher T."/>
            <person name="Medema M.H."/>
            <person name="Devos D.P."/>
            <person name="Kaster A.-K."/>
            <person name="Ovreas L."/>
            <person name="Rohde M."/>
            <person name="Galperin M.Y."/>
            <person name="Jogler C."/>
        </authorList>
    </citation>
    <scope>NUCLEOTIDE SEQUENCE [LARGE SCALE GENOMIC DNA]</scope>
    <source>
        <strain evidence="4 5">HG66A1</strain>
    </source>
</reference>
<dbReference type="EMBL" id="CP036266">
    <property type="protein sequence ID" value="QDT21590.1"/>
    <property type="molecule type" value="Genomic_DNA"/>
</dbReference>
<keyword evidence="5" id="KW-1185">Reference proteome</keyword>
<feature type="domain" description="Protein kinase" evidence="3">
    <location>
        <begin position="13"/>
        <end position="295"/>
    </location>
</feature>
<dbReference type="InterPro" id="IPR000719">
    <property type="entry name" value="Prot_kinase_dom"/>
</dbReference>
<sequence length="653" mass="73461">MKSQFFDHRGRHVVIDNEIGRGGEGAVYELAGSPRHVAKIYHNPVDLEKENKLALMLELGDDSLQKIAAWPLATLHDRVGGPTRGLILPRIDNPTEIHELYSPARRKFNFPTSDWRFLVRTARNCAAVFDSFHSKNIVIGDVNQGNILVSKNATVNLIDCDSFQISGNETTYKCQVGVAHFTPPELDSYELLRTSNHDNFGLAVMIFHLLFMGRHPFSGRFSGAGDMPLEKAIKENRFAYGSRAARYEMSPPPNSLTLDDVPAELAKLFEMAFAAPGRGLQRPTAEQWGTVLQKLETEITKCSRDAGHFHLGGHTCPWCRIISQGGPNFFISVSIKATEARSVKFDLKKVWFEISLVKAPENAEFKLAPPRTGSLTPRPVPEEVRSMKGLHNTIALIGLGAAVLSLLGILIPRLALFSIPILLVFSVWWTILWMQSPRRKLIRSQKRKLADCKGKLKLVVRDISQVGHEQRKIFQEKLEQLRQAKAQYENLNSACEREYHQLQSHARDRQLDEYLEHCFLSQAKIPGIGPSLLMTLESYGIETAGDITYDRVMAVPGIGPVKTSELLGWRAFTESQFRFDVKKGAPDSIVQALNLKYLQKRIQLQMFLEAGPNDLRQICRETEEEMNQLRSQLGKFELAVAQAQIDLDSLIDA</sequence>
<evidence type="ECO:0000256" key="2">
    <source>
        <dbReference type="SAM" id="Phobius"/>
    </source>
</evidence>
<feature type="coiled-coil region" evidence="1">
    <location>
        <begin position="619"/>
        <end position="646"/>
    </location>
</feature>
<keyword evidence="2" id="KW-0472">Membrane</keyword>
<proteinExistence type="predicted"/>
<dbReference type="GO" id="GO:0005524">
    <property type="term" value="F:ATP binding"/>
    <property type="evidence" value="ECO:0007669"/>
    <property type="project" value="InterPro"/>
</dbReference>
<feature type="transmembrane region" description="Helical" evidence="2">
    <location>
        <begin position="417"/>
        <end position="434"/>
    </location>
</feature>
<evidence type="ECO:0000313" key="5">
    <source>
        <dbReference type="Proteomes" id="UP000320421"/>
    </source>
</evidence>